<dbReference type="Proteomes" id="UP000297918">
    <property type="component" value="Unassembled WGS sequence"/>
</dbReference>
<evidence type="ECO:0000313" key="3">
    <source>
        <dbReference type="EMBL" id="TGK91225.1"/>
    </source>
</evidence>
<organism evidence="3 4">
    <name type="scientific">Leptospira bourretii</name>
    <dbReference type="NCBI Taxonomy" id="2484962"/>
    <lineage>
        <taxon>Bacteria</taxon>
        <taxon>Pseudomonadati</taxon>
        <taxon>Spirochaetota</taxon>
        <taxon>Spirochaetia</taxon>
        <taxon>Leptospirales</taxon>
        <taxon>Leptospiraceae</taxon>
        <taxon>Leptospira</taxon>
    </lineage>
</organism>
<proteinExistence type="predicted"/>
<evidence type="ECO:0000313" key="4">
    <source>
        <dbReference type="Proteomes" id="UP000297394"/>
    </source>
</evidence>
<reference evidence="3 4" key="2">
    <citation type="journal article" date="2019" name="PLoS Negl. Trop. Dis.">
        <title>Revisiting the worldwide diversity of Leptospira species in the environment.</title>
        <authorList>
            <person name="Vincent A.T."/>
            <person name="Schiettekatte O."/>
            <person name="Bourhy P."/>
            <person name="Veyrier F.J."/>
            <person name="Picardeau M."/>
        </authorList>
    </citation>
    <scope>NUCLEOTIDE SEQUENCE [LARGE SCALE GENOMIC DNA]</scope>
    <source>
        <strain evidence="3 4">201800280</strain>
        <strain evidence="2">201800281</strain>
    </source>
</reference>
<evidence type="ECO:0000313" key="2">
    <source>
        <dbReference type="EMBL" id="TGK87552.1"/>
    </source>
</evidence>
<comment type="caution">
    <text evidence="3">The sequence shown here is derived from an EMBL/GenBank/DDBJ whole genome shotgun (WGS) entry which is preliminary data.</text>
</comment>
<evidence type="ECO:0000256" key="1">
    <source>
        <dbReference type="SAM" id="MobiDB-lite"/>
    </source>
</evidence>
<dbReference type="EMBL" id="RQFL01000037">
    <property type="protein sequence ID" value="TGK87552.1"/>
    <property type="molecule type" value="Genomic_DNA"/>
</dbReference>
<dbReference type="OrthoDB" id="345872at2"/>
<sequence>MGEIMKGIQKQIMNKDPFPIDKLVIAKGTEYNGTKLTEAITLSASNPKDLVEIKRLMGLEKFPTHAASGMCYSFVNFMNQKANGIEMRSFQQWYIDNVKDGRIGYGETQGGSKGVFEGTSNISPLLSDYGGNQSTTMIASDGVSYGTLKQPLIMESQDVAKVKVAAEQLKKSTAKTALLHIDTGKNGPAGDHHILIIRNDVTGKWETVDHNSEDPRRRGSDPFDEKSPNNLLKEIRRITYVD</sequence>
<keyword evidence="5" id="KW-1185">Reference proteome</keyword>
<dbReference type="EMBL" id="RQFM01000005">
    <property type="protein sequence ID" value="TGK91225.1"/>
    <property type="molecule type" value="Genomic_DNA"/>
</dbReference>
<accession>A0A4R9IGL9</accession>
<dbReference type="Proteomes" id="UP000297394">
    <property type="component" value="Unassembled WGS sequence"/>
</dbReference>
<protein>
    <submittedName>
        <fullName evidence="3">Uncharacterized protein</fullName>
    </submittedName>
</protein>
<evidence type="ECO:0000313" key="5">
    <source>
        <dbReference type="Proteomes" id="UP000297918"/>
    </source>
</evidence>
<gene>
    <name evidence="3" type="ORF">EHQ23_00035</name>
    <name evidence="2" type="ORF">EHQ26_19825</name>
</gene>
<dbReference type="AlphaFoldDB" id="A0A4R9IGL9"/>
<feature type="region of interest" description="Disordered" evidence="1">
    <location>
        <begin position="207"/>
        <end position="229"/>
    </location>
</feature>
<reference evidence="2" key="1">
    <citation type="submission" date="2018-10" db="EMBL/GenBank/DDBJ databases">
        <authorList>
            <person name="Vincent A.T."/>
            <person name="Schiettekatte O."/>
            <person name="Bourhy P."/>
            <person name="Veyrier F.J."/>
            <person name="Picardeau M."/>
        </authorList>
    </citation>
    <scope>NUCLEOTIDE SEQUENCE</scope>
    <source>
        <strain evidence="2">201800281</strain>
    </source>
</reference>
<name>A0A4R9IGL9_9LEPT</name>